<keyword evidence="3" id="KW-1185">Reference proteome</keyword>
<evidence type="ECO:0000256" key="1">
    <source>
        <dbReference type="SAM" id="SignalP"/>
    </source>
</evidence>
<accession>A0A238L1S2</accession>
<evidence type="ECO:0008006" key="4">
    <source>
        <dbReference type="Google" id="ProtNLM"/>
    </source>
</evidence>
<organism evidence="2 3">
    <name type="scientific">Ruegeria arenilitoris</name>
    <dbReference type="NCBI Taxonomy" id="1173585"/>
    <lineage>
        <taxon>Bacteria</taxon>
        <taxon>Pseudomonadati</taxon>
        <taxon>Pseudomonadota</taxon>
        <taxon>Alphaproteobacteria</taxon>
        <taxon>Rhodobacterales</taxon>
        <taxon>Roseobacteraceae</taxon>
        <taxon>Ruegeria</taxon>
    </lineage>
</organism>
<dbReference type="EMBL" id="FXYG01000005">
    <property type="protein sequence ID" value="SMX49023.1"/>
    <property type="molecule type" value="Genomic_DNA"/>
</dbReference>
<dbReference type="Gene3D" id="2.60.120.560">
    <property type="entry name" value="Exo-inulinase, domain 1"/>
    <property type="match status" value="1"/>
</dbReference>
<dbReference type="AlphaFoldDB" id="A0A238L1S2"/>
<gene>
    <name evidence="2" type="ORF">RUA8715_03615</name>
</gene>
<feature type="signal peptide" evidence="1">
    <location>
        <begin position="1"/>
        <end position="27"/>
    </location>
</feature>
<evidence type="ECO:0000313" key="2">
    <source>
        <dbReference type="EMBL" id="SMX49023.1"/>
    </source>
</evidence>
<sequence length="236" mass="25618">MPICQRLTQALLVLTAVVICHPTVARSQDTITEPDLPDVLVETFDGDDTTLMLGGQIDFQSAKPPWAVYVADGKFVMENRQDARSLQFNDVAWMKFPGSASLESTQDMVISAVVDGEFSGKSGVGILVGSGKSGKYVAFTVDDKGRYHVLQKDGRQLRLVHADRHDAIRVGAPNKLTFQVRGAHVVFYANGTKVVQTLFSKRTSSNPGQGARAGIGLAAFGTGRFEFDEVEIKRAN</sequence>
<name>A0A238L1S2_9RHOB</name>
<keyword evidence="1" id="KW-0732">Signal</keyword>
<protein>
    <recommendedName>
        <fullName evidence="4">3-keto-disaccharide hydrolase domain-containing protein</fullName>
    </recommendedName>
</protein>
<reference evidence="3" key="1">
    <citation type="submission" date="2017-05" db="EMBL/GenBank/DDBJ databases">
        <authorList>
            <person name="Rodrigo-Torres L."/>
            <person name="Arahal R. D."/>
            <person name="Lucena T."/>
        </authorList>
    </citation>
    <scope>NUCLEOTIDE SEQUENCE [LARGE SCALE GENOMIC DNA]</scope>
    <source>
        <strain evidence="3">CECT 8715</strain>
    </source>
</reference>
<dbReference type="Proteomes" id="UP000202485">
    <property type="component" value="Unassembled WGS sequence"/>
</dbReference>
<evidence type="ECO:0000313" key="3">
    <source>
        <dbReference type="Proteomes" id="UP000202485"/>
    </source>
</evidence>
<proteinExistence type="predicted"/>
<feature type="chain" id="PRO_5011991730" description="3-keto-disaccharide hydrolase domain-containing protein" evidence="1">
    <location>
        <begin position="28"/>
        <end position="236"/>
    </location>
</feature>